<gene>
    <name evidence="5" type="ORF">ARB_04669</name>
</gene>
<comment type="caution">
    <text evidence="5">The sequence shown here is derived from an EMBL/GenBank/DDBJ whole genome shotgun (WGS) entry which is preliminary data.</text>
</comment>
<dbReference type="Pfam" id="PF17799">
    <property type="entry name" value="RRM_Rrp7"/>
    <property type="match status" value="1"/>
</dbReference>
<dbReference type="GO" id="GO:0000028">
    <property type="term" value="P:ribosomal small subunit assembly"/>
    <property type="evidence" value="ECO:0007669"/>
    <property type="project" value="TreeGrafter"/>
</dbReference>
<evidence type="ECO:0000313" key="5">
    <source>
        <dbReference type="EMBL" id="EFE37140.1"/>
    </source>
</evidence>
<feature type="domain" description="Ribosomal RNA-processing protein 7 C-terminal" evidence="3">
    <location>
        <begin position="213"/>
        <end position="325"/>
    </location>
</feature>
<dbReference type="GeneID" id="9522632"/>
<dbReference type="AlphaFoldDB" id="D4AK67"/>
<feature type="compositionally biased region" description="Polar residues" evidence="2">
    <location>
        <begin position="92"/>
        <end position="102"/>
    </location>
</feature>
<dbReference type="RefSeq" id="XP_003017785.1">
    <property type="nucleotide sequence ID" value="XM_003017739.1"/>
</dbReference>
<dbReference type="HOGENOM" id="CLU_036234_1_1_1"/>
<evidence type="ECO:0000256" key="1">
    <source>
        <dbReference type="ARBA" id="ARBA00006110"/>
    </source>
</evidence>
<dbReference type="KEGG" id="abe:ARB_04669"/>
<dbReference type="EMBL" id="ABSU01000001">
    <property type="protein sequence ID" value="EFE37140.1"/>
    <property type="molecule type" value="Genomic_DNA"/>
</dbReference>
<dbReference type="Proteomes" id="UP000008866">
    <property type="component" value="Unassembled WGS sequence"/>
</dbReference>
<dbReference type="GO" id="GO:0006364">
    <property type="term" value="P:rRNA processing"/>
    <property type="evidence" value="ECO:0007669"/>
    <property type="project" value="TreeGrafter"/>
</dbReference>
<evidence type="ECO:0000256" key="2">
    <source>
        <dbReference type="SAM" id="MobiDB-lite"/>
    </source>
</evidence>
<evidence type="ECO:0000313" key="6">
    <source>
        <dbReference type="Proteomes" id="UP000008866"/>
    </source>
</evidence>
<evidence type="ECO:0000259" key="4">
    <source>
        <dbReference type="Pfam" id="PF17799"/>
    </source>
</evidence>
<protein>
    <submittedName>
        <fullName evidence="5">Ribosomal small subunit assembly protein, putative</fullName>
    </submittedName>
</protein>
<dbReference type="Gene3D" id="3.30.70.330">
    <property type="match status" value="1"/>
</dbReference>
<sequence>MVTSVGGYSVLPVLLPNSNSKGESETTHYLYIQAHAPRLPDADSGRSLFVVNVPVTSTETHFRHLFGTQLGSGRVERVQFQHDEASRRGLGSQESSTSTEVTANKKRKRGEEESAEEYASRLSTIKLPGAWDRPLRPSGSHAVVTFVDRPSMEASLRAINKRKKSSKTTITWGHNLEEETAEYYDDDNNNNGKSSKKGLCRLGSARYNRHAQLRYPSRSELLKSVNEYMSVLSKLEEAREREARRQGNVVDEDGFITVTRGPKRAVDAGREEEMRELVARQREKSKGLEDFYRFQMREKRKERQGELLRRFEEDKRRVEEMKRRRGRVVVIITSDPRRSTASLA</sequence>
<dbReference type="InterPro" id="IPR040447">
    <property type="entry name" value="RRM_Rrp7"/>
</dbReference>
<dbReference type="GO" id="GO:0034456">
    <property type="term" value="C:UTP-C complex"/>
    <property type="evidence" value="ECO:0007669"/>
    <property type="project" value="TreeGrafter"/>
</dbReference>
<reference evidence="6" key="1">
    <citation type="journal article" date="2011" name="Genome Biol.">
        <title>Comparative and functional genomics provide insights into the pathogenicity of dermatophytic fungi.</title>
        <authorList>
            <person name="Burmester A."/>
            <person name="Shelest E."/>
            <person name="Gloeckner G."/>
            <person name="Heddergott C."/>
            <person name="Schindler S."/>
            <person name="Staib P."/>
            <person name="Heidel A."/>
            <person name="Felder M."/>
            <person name="Petzold A."/>
            <person name="Szafranski K."/>
            <person name="Feuermann M."/>
            <person name="Pedruzzi I."/>
            <person name="Priebe S."/>
            <person name="Groth M."/>
            <person name="Winkler R."/>
            <person name="Li W."/>
            <person name="Kniemeyer O."/>
            <person name="Schroeckh V."/>
            <person name="Hertweck C."/>
            <person name="Hube B."/>
            <person name="White T.C."/>
            <person name="Platzer M."/>
            <person name="Guthke R."/>
            <person name="Heitman J."/>
            <person name="Woestemeyer J."/>
            <person name="Zipfel P.F."/>
            <person name="Monod M."/>
            <person name="Brakhage A.A."/>
        </authorList>
    </citation>
    <scope>NUCLEOTIDE SEQUENCE [LARGE SCALE GENOMIC DNA]</scope>
    <source>
        <strain evidence="6">ATCC MYA-4681 / CBS 112371</strain>
    </source>
</reference>
<dbReference type="CDD" id="cd12293">
    <property type="entry name" value="dRRM_Rrp7p"/>
    <property type="match status" value="1"/>
</dbReference>
<evidence type="ECO:0000259" key="3">
    <source>
        <dbReference type="Pfam" id="PF12923"/>
    </source>
</evidence>
<dbReference type="Pfam" id="PF12923">
    <property type="entry name" value="RRP7"/>
    <property type="match status" value="1"/>
</dbReference>
<feature type="region of interest" description="Disordered" evidence="2">
    <location>
        <begin position="82"/>
        <end position="117"/>
    </location>
</feature>
<keyword evidence="6" id="KW-1185">Reference proteome</keyword>
<dbReference type="InterPro" id="IPR012677">
    <property type="entry name" value="Nucleotide-bd_a/b_plait_sf"/>
</dbReference>
<dbReference type="CDD" id="cd12950">
    <property type="entry name" value="RRP7_Rrp7p"/>
    <property type="match status" value="1"/>
</dbReference>
<dbReference type="PANTHER" id="PTHR13191">
    <property type="entry name" value="RIBOSOMAL RNA PROCESSING PROTEIN 7-RELATED"/>
    <property type="match status" value="1"/>
</dbReference>
<dbReference type="STRING" id="663331.D4AK67"/>
<accession>D4AK67</accession>
<organism evidence="5 6">
    <name type="scientific">Arthroderma benhamiae (strain ATCC MYA-4681 / CBS 112371)</name>
    <name type="common">Trichophyton mentagrophytes</name>
    <dbReference type="NCBI Taxonomy" id="663331"/>
    <lineage>
        <taxon>Eukaryota</taxon>
        <taxon>Fungi</taxon>
        <taxon>Dikarya</taxon>
        <taxon>Ascomycota</taxon>
        <taxon>Pezizomycotina</taxon>
        <taxon>Eurotiomycetes</taxon>
        <taxon>Eurotiomycetidae</taxon>
        <taxon>Onygenales</taxon>
        <taxon>Arthrodermataceae</taxon>
        <taxon>Trichophyton</taxon>
    </lineage>
</organism>
<dbReference type="OMA" id="GIHKWIA"/>
<feature type="domain" description="Rrp7 RRM-like N-terminal" evidence="4">
    <location>
        <begin position="5"/>
        <end position="184"/>
    </location>
</feature>
<dbReference type="eggNOG" id="KOG4008">
    <property type="taxonomic scope" value="Eukaryota"/>
</dbReference>
<name>D4AK67_ARTBC</name>
<dbReference type="PANTHER" id="PTHR13191:SF0">
    <property type="entry name" value="RIBOSOMAL RNA-PROCESSING PROTEIN 7 HOMOLOG A-RELATED"/>
    <property type="match status" value="1"/>
</dbReference>
<comment type="similarity">
    <text evidence="1">Belongs to the RRP7 family.</text>
</comment>
<dbReference type="InterPro" id="IPR040446">
    <property type="entry name" value="RRP7"/>
</dbReference>
<dbReference type="GO" id="GO:0032545">
    <property type="term" value="C:CURI complex"/>
    <property type="evidence" value="ECO:0007669"/>
    <property type="project" value="TreeGrafter"/>
</dbReference>
<proteinExistence type="inferred from homology"/>
<dbReference type="InterPro" id="IPR024326">
    <property type="entry name" value="RRP7_C"/>
</dbReference>
<dbReference type="Gene3D" id="6.10.250.1770">
    <property type="match status" value="1"/>
</dbReference>